<keyword evidence="6 13" id="KW-0812">Transmembrane</keyword>
<accession>A0A3G8M2P6</accession>
<feature type="transmembrane region" description="Helical" evidence="13">
    <location>
        <begin position="67"/>
        <end position="90"/>
    </location>
</feature>
<feature type="transmembrane region" description="Helical" evidence="13">
    <location>
        <begin position="111"/>
        <end position="130"/>
    </location>
</feature>
<keyword evidence="7 12" id="KW-0479">Metal-binding</keyword>
<dbReference type="EMBL" id="CP034086">
    <property type="protein sequence ID" value="AZG75944.1"/>
    <property type="molecule type" value="Genomic_DNA"/>
</dbReference>
<keyword evidence="5 12" id="KW-0349">Heme</keyword>
<dbReference type="RefSeq" id="WP_124737787.1">
    <property type="nucleotide sequence ID" value="NZ_CP034086.1"/>
</dbReference>
<evidence type="ECO:0000256" key="7">
    <source>
        <dbReference type="ARBA" id="ARBA00022723"/>
    </source>
</evidence>
<evidence type="ECO:0000313" key="15">
    <source>
        <dbReference type="Proteomes" id="UP000273982"/>
    </source>
</evidence>
<feature type="transmembrane region" description="Helical" evidence="13">
    <location>
        <begin position="39"/>
        <end position="61"/>
    </location>
</feature>
<dbReference type="GO" id="GO:0046872">
    <property type="term" value="F:metal ion binding"/>
    <property type="evidence" value="ECO:0007669"/>
    <property type="project" value="UniProtKB-KW"/>
</dbReference>
<evidence type="ECO:0000256" key="12">
    <source>
        <dbReference type="PIRSR" id="PIRSR000178-1"/>
    </source>
</evidence>
<dbReference type="PIRSF" id="PIRSF000178">
    <property type="entry name" value="SDH_cyt_b560"/>
    <property type="match status" value="1"/>
</dbReference>
<comment type="subunit">
    <text evidence="11">Part of an enzyme complex containing four subunits: a flavoprotein, an iron-sulfur protein, plus two membrane-anchoring proteins, SdhC and SdhD. The complex can form homotrimers.</text>
</comment>
<dbReference type="InterPro" id="IPR034804">
    <property type="entry name" value="SQR/QFR_C/D"/>
</dbReference>
<comment type="subcellular location">
    <subcellularLocation>
        <location evidence="2">Membrane</location>
        <topology evidence="2">Multi-pass membrane protein</topology>
    </subcellularLocation>
</comment>
<dbReference type="NCBIfam" id="TIGR02970">
    <property type="entry name" value="succ_dehyd_cytB"/>
    <property type="match status" value="1"/>
</dbReference>
<dbReference type="CDD" id="cd03499">
    <property type="entry name" value="SQR_TypeC_SdhC"/>
    <property type="match status" value="1"/>
</dbReference>
<evidence type="ECO:0000256" key="10">
    <source>
        <dbReference type="ARBA" id="ARBA00023136"/>
    </source>
</evidence>
<dbReference type="SUPFAM" id="SSF81343">
    <property type="entry name" value="Fumarate reductase respiratory complex transmembrane subunits"/>
    <property type="match status" value="1"/>
</dbReference>
<feature type="binding site" description="axial binding residue" evidence="12">
    <location>
        <position position="88"/>
    </location>
    <ligand>
        <name>heme</name>
        <dbReference type="ChEBI" id="CHEBI:30413"/>
        <note>ligand shared with second transmembrane subunit</note>
    </ligand>
    <ligandPart>
        <name>Fe</name>
        <dbReference type="ChEBI" id="CHEBI:18248"/>
    </ligandPart>
</feature>
<keyword evidence="9 12" id="KW-0408">Iron</keyword>
<organism evidence="14 15">
    <name type="scientific">Methylocystis rosea</name>
    <dbReference type="NCBI Taxonomy" id="173366"/>
    <lineage>
        <taxon>Bacteria</taxon>
        <taxon>Pseudomonadati</taxon>
        <taxon>Pseudomonadota</taxon>
        <taxon>Alphaproteobacteria</taxon>
        <taxon>Hyphomicrobiales</taxon>
        <taxon>Methylocystaceae</taxon>
        <taxon>Methylocystis</taxon>
    </lineage>
</organism>
<comment type="cofactor">
    <cofactor evidence="12">
        <name>heme</name>
        <dbReference type="ChEBI" id="CHEBI:30413"/>
    </cofactor>
    <text evidence="12">The heme is bound between the two transmembrane subunits.</text>
</comment>
<gene>
    <name evidence="14" type="primary">sdhC</name>
    <name evidence="14" type="ORF">EHO51_03900</name>
</gene>
<dbReference type="InterPro" id="IPR000701">
    <property type="entry name" value="SuccDH_FuR_B_TM-su"/>
</dbReference>
<evidence type="ECO:0000256" key="3">
    <source>
        <dbReference type="ARBA" id="ARBA00007244"/>
    </source>
</evidence>
<dbReference type="PANTHER" id="PTHR10978">
    <property type="entry name" value="SUCCINATE DEHYDROGENASE CYTOCHROME B560 SUBUNIT"/>
    <property type="match status" value="1"/>
</dbReference>
<dbReference type="GO" id="GO:0006099">
    <property type="term" value="P:tricarboxylic acid cycle"/>
    <property type="evidence" value="ECO:0007669"/>
    <property type="project" value="InterPro"/>
</dbReference>
<comment type="function">
    <text evidence="1">Membrane-anchoring subunit of succinate dehydrogenase (SDH).</text>
</comment>
<keyword evidence="10 13" id="KW-0472">Membrane</keyword>
<dbReference type="PANTHER" id="PTHR10978:SF5">
    <property type="entry name" value="SUCCINATE DEHYDROGENASE CYTOCHROME B560 SUBUNIT, MITOCHONDRIAL"/>
    <property type="match status" value="1"/>
</dbReference>
<dbReference type="InterPro" id="IPR014314">
    <property type="entry name" value="Succ_DH_cytb556"/>
</dbReference>
<evidence type="ECO:0000256" key="11">
    <source>
        <dbReference type="ARBA" id="ARBA00025912"/>
    </source>
</evidence>
<evidence type="ECO:0000256" key="1">
    <source>
        <dbReference type="ARBA" id="ARBA00004050"/>
    </source>
</evidence>
<evidence type="ECO:0000256" key="8">
    <source>
        <dbReference type="ARBA" id="ARBA00022989"/>
    </source>
</evidence>
<dbReference type="Proteomes" id="UP000273982">
    <property type="component" value="Chromosome"/>
</dbReference>
<name>A0A3G8M2P6_9HYPH</name>
<dbReference type="AlphaFoldDB" id="A0A3G8M2P6"/>
<evidence type="ECO:0000256" key="13">
    <source>
        <dbReference type="SAM" id="Phobius"/>
    </source>
</evidence>
<evidence type="ECO:0000256" key="4">
    <source>
        <dbReference type="ARBA" id="ARBA00020076"/>
    </source>
</evidence>
<proteinExistence type="inferred from homology"/>
<dbReference type="InterPro" id="IPR018495">
    <property type="entry name" value="Succ_DH_cyt_bsu_CS"/>
</dbReference>
<protein>
    <recommendedName>
        <fullName evidence="4">Succinate dehydrogenase cytochrome b556 subunit</fullName>
    </recommendedName>
</protein>
<reference evidence="14 15" key="1">
    <citation type="submission" date="2018-11" db="EMBL/GenBank/DDBJ databases">
        <title>Genome squencing of methanotrophic bacteria isolated from alkaline groundwater in Korea.</title>
        <authorList>
            <person name="Nguyen L.N."/>
        </authorList>
    </citation>
    <scope>NUCLEOTIDE SEQUENCE [LARGE SCALE GENOMIC DNA]</scope>
    <source>
        <strain evidence="14 15">GW6</strain>
    </source>
</reference>
<comment type="similarity">
    <text evidence="3">Belongs to the cytochrome b560 family.</text>
</comment>
<dbReference type="KEGG" id="mros:EHO51_03900"/>
<dbReference type="Pfam" id="PF01127">
    <property type="entry name" value="Sdh_cyt"/>
    <property type="match status" value="1"/>
</dbReference>
<evidence type="ECO:0000256" key="9">
    <source>
        <dbReference type="ARBA" id="ARBA00023004"/>
    </source>
</evidence>
<dbReference type="GO" id="GO:0016020">
    <property type="term" value="C:membrane"/>
    <property type="evidence" value="ECO:0007669"/>
    <property type="project" value="UniProtKB-SubCell"/>
</dbReference>
<dbReference type="PROSITE" id="PS01000">
    <property type="entry name" value="SDH_CYT_1"/>
    <property type="match status" value="1"/>
</dbReference>
<dbReference type="GO" id="GO:0009055">
    <property type="term" value="F:electron transfer activity"/>
    <property type="evidence" value="ECO:0007669"/>
    <property type="project" value="InterPro"/>
</dbReference>
<sequence length="135" mass="14302">MADADTDGLAARRPLSPHLTVFKPILTMMMSIAHRITGAGLYVGMALLALFLLGAAVGGGAFSAVSWIGSGFIGNLLVLMIVWAIFHHLLGGVRHALWDRGLYMDAKGRELLAQGTLVGGILLTLLVFIFKTLAS</sequence>
<keyword evidence="8 13" id="KW-1133">Transmembrane helix</keyword>
<evidence type="ECO:0000256" key="6">
    <source>
        <dbReference type="ARBA" id="ARBA00022692"/>
    </source>
</evidence>
<evidence type="ECO:0000256" key="2">
    <source>
        <dbReference type="ARBA" id="ARBA00004141"/>
    </source>
</evidence>
<dbReference type="Gene3D" id="1.20.1300.10">
    <property type="entry name" value="Fumarate reductase/succinate dehydrogenase, transmembrane subunit"/>
    <property type="match status" value="1"/>
</dbReference>
<evidence type="ECO:0000256" key="5">
    <source>
        <dbReference type="ARBA" id="ARBA00022617"/>
    </source>
</evidence>
<evidence type="ECO:0000313" key="14">
    <source>
        <dbReference type="EMBL" id="AZG75944.1"/>
    </source>
</evidence>